<evidence type="ECO:0000313" key="1">
    <source>
        <dbReference type="EMBL" id="MDW0114404.1"/>
    </source>
</evidence>
<evidence type="ECO:0000313" key="2">
    <source>
        <dbReference type="Proteomes" id="UP001282284"/>
    </source>
</evidence>
<protein>
    <recommendedName>
        <fullName evidence="3">ParB-like nuclease domain-containing protein</fullName>
    </recommendedName>
</protein>
<keyword evidence="2" id="KW-1185">Reference proteome</keyword>
<comment type="caution">
    <text evidence="1">The sequence shown here is derived from an EMBL/GenBank/DDBJ whole genome shotgun (WGS) entry which is preliminary data.</text>
</comment>
<dbReference type="EMBL" id="JAUBDI010000016">
    <property type="protein sequence ID" value="MDW0114404.1"/>
    <property type="molecule type" value="Genomic_DNA"/>
</dbReference>
<organism evidence="1 2">
    <name type="scientific">Sporosarcina saromensis</name>
    <dbReference type="NCBI Taxonomy" id="359365"/>
    <lineage>
        <taxon>Bacteria</taxon>
        <taxon>Bacillati</taxon>
        <taxon>Bacillota</taxon>
        <taxon>Bacilli</taxon>
        <taxon>Bacillales</taxon>
        <taxon>Caryophanaceae</taxon>
        <taxon>Sporosarcina</taxon>
    </lineage>
</organism>
<sequence length="103" mass="12099">MGNVNTDTSNIKTNHNNPIMVLQSQYVTEGKPYCINGNHRITEAFKKQADHIGVFVFRDLEFVPFFYDNLSKAIYYLEIDYHNVVKNERQLLAEQQTAFVYEF</sequence>
<proteinExistence type="predicted"/>
<dbReference type="Proteomes" id="UP001282284">
    <property type="component" value="Unassembled WGS sequence"/>
</dbReference>
<reference evidence="1 2" key="1">
    <citation type="submission" date="2023-06" db="EMBL/GenBank/DDBJ databases">
        <title>Sporosarcina sp. nov., isolated from Korean traditional fermented seafood 'Jeotgal'.</title>
        <authorList>
            <person name="Yang A.I."/>
            <person name="Shin N.-R."/>
        </authorList>
    </citation>
    <scope>NUCLEOTIDE SEQUENCE [LARGE SCALE GENOMIC DNA]</scope>
    <source>
        <strain evidence="1 2">KCTC13119</strain>
    </source>
</reference>
<gene>
    <name evidence="1" type="ORF">QT711_14495</name>
</gene>
<evidence type="ECO:0008006" key="3">
    <source>
        <dbReference type="Google" id="ProtNLM"/>
    </source>
</evidence>
<accession>A0ABU4GBN2</accession>
<name>A0ABU4GBN2_9BACL</name>